<evidence type="ECO:0000313" key="8">
    <source>
        <dbReference type="Proteomes" id="UP000295097"/>
    </source>
</evidence>
<proteinExistence type="predicted"/>
<evidence type="ECO:0000313" key="7">
    <source>
        <dbReference type="EMBL" id="TCT40970.1"/>
    </source>
</evidence>
<evidence type="ECO:0000256" key="3">
    <source>
        <dbReference type="ARBA" id="ARBA00022748"/>
    </source>
</evidence>
<feature type="transmembrane region" description="Helical" evidence="5">
    <location>
        <begin position="12"/>
        <end position="31"/>
    </location>
</feature>
<name>A0A4R3NZE0_9HYPH</name>
<gene>
    <name evidence="7" type="ORF">EDC90_1008110</name>
</gene>
<keyword evidence="8" id="KW-1185">Reference proteome</keyword>
<evidence type="ECO:0000256" key="5">
    <source>
        <dbReference type="SAM" id="Phobius"/>
    </source>
</evidence>
<keyword evidence="2" id="KW-0677">Repeat</keyword>
<dbReference type="InterPro" id="IPR056413">
    <property type="entry name" value="TPR_CcmH_CycH"/>
</dbReference>
<keyword evidence="3" id="KW-0201">Cytochrome c-type biogenesis</keyword>
<dbReference type="Proteomes" id="UP000295097">
    <property type="component" value="Unassembled WGS sequence"/>
</dbReference>
<dbReference type="EMBL" id="SMAR01000008">
    <property type="protein sequence ID" value="TCT40970.1"/>
    <property type="molecule type" value="Genomic_DNA"/>
</dbReference>
<dbReference type="GO" id="GO:0030313">
    <property type="term" value="C:cell envelope"/>
    <property type="evidence" value="ECO:0007669"/>
    <property type="project" value="UniProtKB-SubCell"/>
</dbReference>
<dbReference type="NCBIfam" id="TIGR03142">
    <property type="entry name" value="cytochro_ccmI"/>
    <property type="match status" value="1"/>
</dbReference>
<dbReference type="AlphaFoldDB" id="A0A4R3NZE0"/>
<protein>
    <submittedName>
        <fullName evidence="7">Cytochrome c-type biogenesis protein CcmH</fullName>
    </submittedName>
</protein>
<keyword evidence="5" id="KW-0812">Transmembrane</keyword>
<sequence>MVAYDSKMGFVVLAIIVTFAVSFAVILPLVLRTRDVSEQPEARGGDVYRDQLRELERDRSDGRIDDASFQAARAEIARRLIASEKDRPQSAGGLLRDPADQHLNTVRARWLTAGTIVLVFIVAGIAYPLIGSPLARDQPLSQRIDSDNPDLPVLISRVERHLAENPDDGRGWQLLAPIYARQMRLEAARNAYVNALRILGPDADLLVGLGEVIVTESSGIVTDEALEVFRRADALDPPDPRAAYYIALAAEQSGQYAEALERFKALRAQAPVDAPWIETVNLHIERNQARLVEDGRPATGPDAEAVENAQSLSQSERDDMIRGMVDGLAARLAENPNDLEGWMQLIRSYAVLGQEQKANDALEEAMQVFQNDSEAISRLSGFAGQLGISGEQP</sequence>
<keyword evidence="5" id="KW-1133">Transmembrane helix</keyword>
<dbReference type="SUPFAM" id="SSF48452">
    <property type="entry name" value="TPR-like"/>
    <property type="match status" value="1"/>
</dbReference>
<dbReference type="GO" id="GO:0017004">
    <property type="term" value="P:cytochrome complex assembly"/>
    <property type="evidence" value="ECO:0007669"/>
    <property type="project" value="UniProtKB-KW"/>
</dbReference>
<evidence type="ECO:0000259" key="6">
    <source>
        <dbReference type="Pfam" id="PF23914"/>
    </source>
</evidence>
<dbReference type="PANTHER" id="PTHR47870">
    <property type="entry name" value="CYTOCHROME C-TYPE BIOGENESIS PROTEIN CCMH"/>
    <property type="match status" value="1"/>
</dbReference>
<keyword evidence="5" id="KW-0472">Membrane</keyword>
<dbReference type="InterPro" id="IPR051263">
    <property type="entry name" value="C-type_cytochrome_biogenesis"/>
</dbReference>
<organism evidence="7 8">
    <name type="scientific">Martelella mediterranea</name>
    <dbReference type="NCBI Taxonomy" id="293089"/>
    <lineage>
        <taxon>Bacteria</taxon>
        <taxon>Pseudomonadati</taxon>
        <taxon>Pseudomonadota</taxon>
        <taxon>Alphaproteobacteria</taxon>
        <taxon>Hyphomicrobiales</taxon>
        <taxon>Aurantimonadaceae</taxon>
        <taxon>Martelella</taxon>
    </lineage>
</organism>
<reference evidence="7 8" key="1">
    <citation type="submission" date="2019-03" db="EMBL/GenBank/DDBJ databases">
        <title>Freshwater and sediment microbial communities from various areas in North America, analyzing microbe dynamics in response to fracking.</title>
        <authorList>
            <person name="Lamendella R."/>
        </authorList>
    </citation>
    <scope>NUCLEOTIDE SEQUENCE [LARGE SCALE GENOMIC DNA]</scope>
    <source>
        <strain evidence="7 8">175.2</strain>
    </source>
</reference>
<dbReference type="InterPro" id="IPR017560">
    <property type="entry name" value="Cyt_c_biogenesis_CcmI"/>
</dbReference>
<dbReference type="SMART" id="SM00028">
    <property type="entry name" value="TPR"/>
    <property type="match status" value="3"/>
</dbReference>
<dbReference type="PANTHER" id="PTHR47870:SF1">
    <property type="entry name" value="CYTOCHROME C-TYPE BIOGENESIS PROTEIN CCMH"/>
    <property type="match status" value="1"/>
</dbReference>
<comment type="subcellular location">
    <subcellularLocation>
        <location evidence="1">Cell envelope</location>
    </subcellularLocation>
</comment>
<feature type="domain" description="Cytochrome c-type biogenesis protein H TPR" evidence="6">
    <location>
        <begin position="160"/>
        <end position="273"/>
    </location>
</feature>
<keyword evidence="4" id="KW-0802">TPR repeat</keyword>
<dbReference type="Gene3D" id="1.25.40.10">
    <property type="entry name" value="Tetratricopeptide repeat domain"/>
    <property type="match status" value="2"/>
</dbReference>
<feature type="transmembrane region" description="Helical" evidence="5">
    <location>
        <begin position="110"/>
        <end position="130"/>
    </location>
</feature>
<accession>A0A4R3NZE0</accession>
<evidence type="ECO:0000256" key="1">
    <source>
        <dbReference type="ARBA" id="ARBA00004196"/>
    </source>
</evidence>
<dbReference type="InterPro" id="IPR019734">
    <property type="entry name" value="TPR_rpt"/>
</dbReference>
<evidence type="ECO:0000256" key="4">
    <source>
        <dbReference type="ARBA" id="ARBA00022803"/>
    </source>
</evidence>
<comment type="caution">
    <text evidence="7">The sequence shown here is derived from an EMBL/GenBank/DDBJ whole genome shotgun (WGS) entry which is preliminary data.</text>
</comment>
<evidence type="ECO:0000256" key="2">
    <source>
        <dbReference type="ARBA" id="ARBA00022737"/>
    </source>
</evidence>
<dbReference type="InterPro" id="IPR011990">
    <property type="entry name" value="TPR-like_helical_dom_sf"/>
</dbReference>
<dbReference type="Pfam" id="PF23914">
    <property type="entry name" value="TPR_CcmH_CycH"/>
    <property type="match status" value="1"/>
</dbReference>
<dbReference type="RefSeq" id="WP_165972778.1">
    <property type="nucleotide sequence ID" value="NZ_SMAR01000008.1"/>
</dbReference>